<keyword evidence="1" id="KW-0472">Membrane</keyword>
<evidence type="ECO:0000256" key="1">
    <source>
        <dbReference type="SAM" id="Phobius"/>
    </source>
</evidence>
<feature type="transmembrane region" description="Helical" evidence="1">
    <location>
        <begin position="21"/>
        <end position="40"/>
    </location>
</feature>
<organism evidence="2 3">
    <name type="scientific">Streptomyces polygonati</name>
    <dbReference type="NCBI Taxonomy" id="1617087"/>
    <lineage>
        <taxon>Bacteria</taxon>
        <taxon>Bacillati</taxon>
        <taxon>Actinomycetota</taxon>
        <taxon>Actinomycetes</taxon>
        <taxon>Kitasatosporales</taxon>
        <taxon>Streptomycetaceae</taxon>
        <taxon>Streptomyces</taxon>
    </lineage>
</organism>
<feature type="transmembrane region" description="Helical" evidence="1">
    <location>
        <begin position="52"/>
        <end position="72"/>
    </location>
</feature>
<keyword evidence="1" id="KW-1133">Transmembrane helix</keyword>
<accession>A0ABV8HL38</accession>
<evidence type="ECO:0000313" key="2">
    <source>
        <dbReference type="EMBL" id="MFC4030974.1"/>
    </source>
</evidence>
<evidence type="ECO:0000313" key="3">
    <source>
        <dbReference type="Proteomes" id="UP001595765"/>
    </source>
</evidence>
<protein>
    <submittedName>
        <fullName evidence="2">LapA family protein</fullName>
    </submittedName>
</protein>
<dbReference type="EMBL" id="JBHSBB010000006">
    <property type="protein sequence ID" value="MFC4030974.1"/>
    <property type="molecule type" value="Genomic_DNA"/>
</dbReference>
<proteinExistence type="predicted"/>
<reference evidence="3" key="1">
    <citation type="journal article" date="2019" name="Int. J. Syst. Evol. Microbiol.">
        <title>The Global Catalogue of Microorganisms (GCM) 10K type strain sequencing project: providing services to taxonomists for standard genome sequencing and annotation.</title>
        <authorList>
            <consortium name="The Broad Institute Genomics Platform"/>
            <consortium name="The Broad Institute Genome Sequencing Center for Infectious Disease"/>
            <person name="Wu L."/>
            <person name="Ma J."/>
        </authorList>
    </citation>
    <scope>NUCLEOTIDE SEQUENCE [LARGE SCALE GENOMIC DNA]</scope>
    <source>
        <strain evidence="3">CGMCC 4.7237</strain>
    </source>
</reference>
<keyword evidence="3" id="KW-1185">Reference proteome</keyword>
<comment type="caution">
    <text evidence="2">The sequence shown here is derived from an EMBL/GenBank/DDBJ whole genome shotgun (WGS) entry which is preliminary data.</text>
</comment>
<dbReference type="RefSeq" id="WP_386426736.1">
    <property type="nucleotide sequence ID" value="NZ_JBHSBB010000006.1"/>
</dbReference>
<name>A0ABV8HL38_9ACTN</name>
<gene>
    <name evidence="2" type="ORF">ACFO3J_05765</name>
</gene>
<dbReference type="Proteomes" id="UP001595765">
    <property type="component" value="Unassembled WGS sequence"/>
</dbReference>
<sequence>MSSDKSVGGRSFRELMTPTRIAALVLIALAAIFIFENTRMVRIRLIIPEVTMRLWAALLIAFGIGLLTGLCLRFSARRRRR</sequence>
<keyword evidence="1" id="KW-0812">Transmembrane</keyword>